<accession>A0A0P0NXC7</accession>
<evidence type="ECO:0000256" key="2">
    <source>
        <dbReference type="ARBA" id="ARBA00022679"/>
    </source>
</evidence>
<dbReference type="InterPro" id="IPR019734">
    <property type="entry name" value="TPR_rpt"/>
</dbReference>
<keyword evidence="6" id="KW-1185">Reference proteome</keyword>
<dbReference type="KEGG" id="chq:AQ619_02225"/>
<dbReference type="EMBL" id="CP013002">
    <property type="protein sequence ID" value="ALL12273.1"/>
    <property type="molecule type" value="Genomic_DNA"/>
</dbReference>
<dbReference type="GO" id="GO:0032259">
    <property type="term" value="P:methylation"/>
    <property type="evidence" value="ECO:0007669"/>
    <property type="project" value="UniProtKB-KW"/>
</dbReference>
<dbReference type="Gene3D" id="3.40.50.150">
    <property type="entry name" value="Vaccinia Virus protein VP39"/>
    <property type="match status" value="1"/>
</dbReference>
<protein>
    <recommendedName>
        <fullName evidence="4">Methyltransferase type 11 domain-containing protein</fullName>
    </recommendedName>
</protein>
<evidence type="ECO:0000313" key="5">
    <source>
        <dbReference type="EMBL" id="ALL12273.1"/>
    </source>
</evidence>
<dbReference type="PANTHER" id="PTHR43464">
    <property type="entry name" value="METHYLTRANSFERASE"/>
    <property type="match status" value="1"/>
</dbReference>
<dbReference type="InterPro" id="IPR011990">
    <property type="entry name" value="TPR-like_helical_dom_sf"/>
</dbReference>
<dbReference type="InterPro" id="IPR029063">
    <property type="entry name" value="SAM-dependent_MTases_sf"/>
</dbReference>
<dbReference type="SUPFAM" id="SSF48452">
    <property type="entry name" value="TPR-like"/>
    <property type="match status" value="1"/>
</dbReference>
<evidence type="ECO:0000256" key="3">
    <source>
        <dbReference type="ARBA" id="ARBA00022691"/>
    </source>
</evidence>
<dbReference type="InterPro" id="IPR013216">
    <property type="entry name" value="Methyltransf_11"/>
</dbReference>
<dbReference type="OrthoDB" id="9804312at2"/>
<feature type="domain" description="Methyltransferase type 11" evidence="4">
    <location>
        <begin position="265"/>
        <end position="355"/>
    </location>
</feature>
<evidence type="ECO:0000313" key="6">
    <source>
        <dbReference type="Proteomes" id="UP000056905"/>
    </source>
</evidence>
<gene>
    <name evidence="5" type="ORF">AQ619_02225</name>
</gene>
<dbReference type="SUPFAM" id="SSF53335">
    <property type="entry name" value="S-adenosyl-L-methionine-dependent methyltransferases"/>
    <property type="match status" value="1"/>
</dbReference>
<reference evidence="5 6" key="1">
    <citation type="submission" date="2015-10" db="EMBL/GenBank/DDBJ databases">
        <title>Conservation of the essential genome among Caulobacter and Brevundimonas species.</title>
        <authorList>
            <person name="Scott D."/>
            <person name="Ely B."/>
        </authorList>
    </citation>
    <scope>NUCLEOTIDE SEQUENCE [LARGE SCALE GENOMIC DNA]</scope>
    <source>
        <strain evidence="5 6">CB4</strain>
    </source>
</reference>
<dbReference type="Proteomes" id="UP000056905">
    <property type="component" value="Chromosome"/>
</dbReference>
<sequence length="418" mass="44087">MRDRSRLTIVEGNLPAEVFLTDDFSAEDWLQQAVEASNDGRHTEARTAFTRALALDPALGEAHLGLGLSYMATRDFAEAVAPLRAAAATPDAPALWQACLAQGLYMTGDFAGCAEAFERAAALEPLATNARLTHARARTFATMIEGSVEAALERYAALAGEGAEDIEVIAREAFAILGVFGHAEAAAALGAWRLARQPDDQIQAYLLQAVSGAAVDRAPPAYVEAHFDSFADKFDHQLVNLLNYRAPERMAELVARHVGSFGAILDLGCGTGLSAPALAQFGGHLTGVDLSGAMLDHARARGGYDALVQGEAIAFLTDHPGAFDLIFAADMVIYFGDLSDLFRAAAGALRPGGLFTLSTESGTGTWTLLSSGRFAHADAYVAQAAGAGWTLLDQESLALRHEGTAPVQGSLHVFQKSI</sequence>
<keyword evidence="3" id="KW-0949">S-adenosyl-L-methionine</keyword>
<dbReference type="Gene3D" id="1.25.40.10">
    <property type="entry name" value="Tetratricopeptide repeat domain"/>
    <property type="match status" value="1"/>
</dbReference>
<evidence type="ECO:0000256" key="1">
    <source>
        <dbReference type="ARBA" id="ARBA00022603"/>
    </source>
</evidence>
<dbReference type="SMART" id="SM00028">
    <property type="entry name" value="TPR"/>
    <property type="match status" value="3"/>
</dbReference>
<dbReference type="CDD" id="cd02440">
    <property type="entry name" value="AdoMet_MTases"/>
    <property type="match status" value="1"/>
</dbReference>
<dbReference type="STRING" id="69395.AQ619_02225"/>
<dbReference type="PANTHER" id="PTHR43464:SF19">
    <property type="entry name" value="UBIQUINONE BIOSYNTHESIS O-METHYLTRANSFERASE, MITOCHONDRIAL"/>
    <property type="match status" value="1"/>
</dbReference>
<dbReference type="GO" id="GO:0008757">
    <property type="term" value="F:S-adenosylmethionine-dependent methyltransferase activity"/>
    <property type="evidence" value="ECO:0007669"/>
    <property type="project" value="InterPro"/>
</dbReference>
<keyword evidence="2" id="KW-0808">Transferase</keyword>
<dbReference type="AlphaFoldDB" id="A0A0P0NXC7"/>
<proteinExistence type="predicted"/>
<keyword evidence="1" id="KW-0489">Methyltransferase</keyword>
<dbReference type="Pfam" id="PF13432">
    <property type="entry name" value="TPR_16"/>
    <property type="match status" value="1"/>
</dbReference>
<evidence type="ECO:0000259" key="4">
    <source>
        <dbReference type="Pfam" id="PF08241"/>
    </source>
</evidence>
<name>A0A0P0NXC7_9CAUL</name>
<organism evidence="5 6">
    <name type="scientific">Caulobacter henricii</name>
    <dbReference type="NCBI Taxonomy" id="69395"/>
    <lineage>
        <taxon>Bacteria</taxon>
        <taxon>Pseudomonadati</taxon>
        <taxon>Pseudomonadota</taxon>
        <taxon>Alphaproteobacteria</taxon>
        <taxon>Caulobacterales</taxon>
        <taxon>Caulobacteraceae</taxon>
        <taxon>Caulobacter</taxon>
    </lineage>
</organism>
<dbReference type="Pfam" id="PF08241">
    <property type="entry name" value="Methyltransf_11"/>
    <property type="match status" value="1"/>
</dbReference>